<feature type="transmembrane region" description="Helical" evidence="2">
    <location>
        <begin position="33"/>
        <end position="55"/>
    </location>
</feature>
<feature type="transmembrane region" description="Helical" evidence="2">
    <location>
        <begin position="338"/>
        <end position="358"/>
    </location>
</feature>
<gene>
    <name evidence="3" type="ORF">GOMPHAMPRED_003208</name>
</gene>
<dbReference type="AlphaFoldDB" id="A0A8H3I5H2"/>
<name>A0A8H3I5H2_9LECA</name>
<keyword evidence="2" id="KW-0812">Transmembrane</keyword>
<keyword evidence="4" id="KW-1185">Reference proteome</keyword>
<feature type="transmembrane region" description="Helical" evidence="2">
    <location>
        <begin position="257"/>
        <end position="277"/>
    </location>
</feature>
<proteinExistence type="predicted"/>
<reference evidence="3" key="1">
    <citation type="submission" date="2021-03" db="EMBL/GenBank/DDBJ databases">
        <authorList>
            <person name="Tagirdzhanova G."/>
        </authorList>
    </citation>
    <scope>NUCLEOTIDE SEQUENCE</scope>
</reference>
<protein>
    <submittedName>
        <fullName evidence="3">Uncharacterized protein</fullName>
    </submittedName>
</protein>
<sequence>MASLTNHLIRRGVEGLQTSFRDSGDGSKVQFRFSALSATVVIVTVLLFAVGQFAIQYTYGELIATLAAVEAPSSTAIIRTPAAESEDSEHPDAPLLSSNEKTDVREPQDQEILLIKQRALTSRFCAIKRHLRARGGRGSRFRGLPIYLLNGFLLSALMGLASAFVRPESVAFTLLEIGAYTLLTPFELLWNHTIISEPSQRMQGFAPRSIIKKALFPTLLYSCISLSAQGFIHGCLKLRINPTNAVPNQPTEQKMPLALLALVLIGIFLFIAVQIPAEIAIARVRASLLSAEQVPIIPFDRTFNGQVISTEQGGSGMLDLWQAWVGCDMQTRLRVLGVLCKVVAMHLSWMLFGALVLLGELRFFLGPEFINMMSLDFVLRT</sequence>
<organism evidence="3 4">
    <name type="scientific">Gomphillus americanus</name>
    <dbReference type="NCBI Taxonomy" id="1940652"/>
    <lineage>
        <taxon>Eukaryota</taxon>
        <taxon>Fungi</taxon>
        <taxon>Dikarya</taxon>
        <taxon>Ascomycota</taxon>
        <taxon>Pezizomycotina</taxon>
        <taxon>Lecanoromycetes</taxon>
        <taxon>OSLEUM clade</taxon>
        <taxon>Ostropomycetidae</taxon>
        <taxon>Ostropales</taxon>
        <taxon>Graphidaceae</taxon>
        <taxon>Gomphilloideae</taxon>
        <taxon>Gomphillus</taxon>
    </lineage>
</organism>
<accession>A0A8H3I5H2</accession>
<feature type="transmembrane region" description="Helical" evidence="2">
    <location>
        <begin position="210"/>
        <end position="232"/>
    </location>
</feature>
<feature type="transmembrane region" description="Helical" evidence="2">
    <location>
        <begin position="170"/>
        <end position="190"/>
    </location>
</feature>
<evidence type="ECO:0000313" key="4">
    <source>
        <dbReference type="Proteomes" id="UP000664169"/>
    </source>
</evidence>
<dbReference type="OrthoDB" id="2896006at2759"/>
<evidence type="ECO:0000256" key="1">
    <source>
        <dbReference type="SAM" id="MobiDB-lite"/>
    </source>
</evidence>
<comment type="caution">
    <text evidence="3">The sequence shown here is derived from an EMBL/GenBank/DDBJ whole genome shotgun (WGS) entry which is preliminary data.</text>
</comment>
<dbReference type="EMBL" id="CAJPDQ010000002">
    <property type="protein sequence ID" value="CAF9905483.1"/>
    <property type="molecule type" value="Genomic_DNA"/>
</dbReference>
<feature type="region of interest" description="Disordered" evidence="1">
    <location>
        <begin position="81"/>
        <end position="102"/>
    </location>
</feature>
<keyword evidence="2" id="KW-0472">Membrane</keyword>
<keyword evidence="2" id="KW-1133">Transmembrane helix</keyword>
<evidence type="ECO:0000313" key="3">
    <source>
        <dbReference type="EMBL" id="CAF9905483.1"/>
    </source>
</evidence>
<feature type="transmembrane region" description="Helical" evidence="2">
    <location>
        <begin position="144"/>
        <end position="164"/>
    </location>
</feature>
<evidence type="ECO:0000256" key="2">
    <source>
        <dbReference type="SAM" id="Phobius"/>
    </source>
</evidence>
<dbReference type="Proteomes" id="UP000664169">
    <property type="component" value="Unassembled WGS sequence"/>
</dbReference>